<evidence type="ECO:0000256" key="1">
    <source>
        <dbReference type="SAM" id="MobiDB-lite"/>
    </source>
</evidence>
<name>A0ABU7PKR4_9ACTN</name>
<dbReference type="EMBL" id="JAZEWV010000046">
    <property type="protein sequence ID" value="MEE4546440.1"/>
    <property type="molecule type" value="Genomic_DNA"/>
</dbReference>
<organism evidence="2 3">
    <name type="scientific">Actinacidiphila polyblastidii</name>
    <dbReference type="NCBI Taxonomy" id="3110430"/>
    <lineage>
        <taxon>Bacteria</taxon>
        <taxon>Bacillati</taxon>
        <taxon>Actinomycetota</taxon>
        <taxon>Actinomycetes</taxon>
        <taxon>Kitasatosporales</taxon>
        <taxon>Streptomycetaceae</taxon>
        <taxon>Actinacidiphila</taxon>
    </lineage>
</organism>
<proteinExistence type="predicted"/>
<protein>
    <recommendedName>
        <fullName evidence="4">Sigma-70 family RNA polymerase sigma factor</fullName>
    </recommendedName>
</protein>
<evidence type="ECO:0008006" key="4">
    <source>
        <dbReference type="Google" id="ProtNLM"/>
    </source>
</evidence>
<dbReference type="RefSeq" id="WP_330800140.1">
    <property type="nucleotide sequence ID" value="NZ_JAZEWV010000046.1"/>
</dbReference>
<accession>A0ABU7PKR4</accession>
<comment type="caution">
    <text evidence="2">The sequence shown here is derived from an EMBL/GenBank/DDBJ whole genome shotgun (WGS) entry which is preliminary data.</text>
</comment>
<gene>
    <name evidence="2" type="ORF">V2S66_31310</name>
</gene>
<feature type="region of interest" description="Disordered" evidence="1">
    <location>
        <begin position="80"/>
        <end position="104"/>
    </location>
</feature>
<evidence type="ECO:0000313" key="3">
    <source>
        <dbReference type="Proteomes" id="UP001344658"/>
    </source>
</evidence>
<sequence>MTDQPEEVRRLLEAIDALEAIQDDAACASAVTEVLNQWPSQHSRLREIRQQRVRALKAQGKTWAEIGTILGGVHPTRAQQIATGLRGSKRPAKKAPPPDEERDT</sequence>
<dbReference type="Proteomes" id="UP001344658">
    <property type="component" value="Unassembled WGS sequence"/>
</dbReference>
<reference evidence="2 3" key="1">
    <citation type="submission" date="2023-12" db="EMBL/GenBank/DDBJ databases">
        <title>Streptomyces sp. V4-01.</title>
        <authorList>
            <person name="Somphong A."/>
            <person name="Phongsopitanun W."/>
        </authorList>
    </citation>
    <scope>NUCLEOTIDE SEQUENCE [LARGE SCALE GENOMIC DNA]</scope>
    <source>
        <strain evidence="2 3">V4-01</strain>
    </source>
</reference>
<evidence type="ECO:0000313" key="2">
    <source>
        <dbReference type="EMBL" id="MEE4546440.1"/>
    </source>
</evidence>
<keyword evidence="3" id="KW-1185">Reference proteome</keyword>